<dbReference type="Proteomes" id="UP000828941">
    <property type="component" value="Chromosome 2"/>
</dbReference>
<evidence type="ECO:0000313" key="2">
    <source>
        <dbReference type="Proteomes" id="UP000828941"/>
    </source>
</evidence>
<reference evidence="1 2" key="1">
    <citation type="journal article" date="2022" name="DNA Res.">
        <title>Chromosomal-level genome assembly of the orchid tree Bauhinia variegata (Leguminosae; Cercidoideae) supports the allotetraploid origin hypothesis of Bauhinia.</title>
        <authorList>
            <person name="Zhong Y."/>
            <person name="Chen Y."/>
            <person name="Zheng D."/>
            <person name="Pang J."/>
            <person name="Liu Y."/>
            <person name="Luo S."/>
            <person name="Meng S."/>
            <person name="Qian L."/>
            <person name="Wei D."/>
            <person name="Dai S."/>
            <person name="Zhou R."/>
        </authorList>
    </citation>
    <scope>NUCLEOTIDE SEQUENCE [LARGE SCALE GENOMIC DNA]</scope>
    <source>
        <strain evidence="1">BV-YZ2020</strain>
    </source>
</reference>
<evidence type="ECO:0000313" key="1">
    <source>
        <dbReference type="EMBL" id="KAI4354704.1"/>
    </source>
</evidence>
<dbReference type="EMBL" id="CM039427">
    <property type="protein sequence ID" value="KAI4354704.1"/>
    <property type="molecule type" value="Genomic_DNA"/>
</dbReference>
<keyword evidence="2" id="KW-1185">Reference proteome</keyword>
<gene>
    <name evidence="1" type="ORF">L6164_003549</name>
</gene>
<organism evidence="1 2">
    <name type="scientific">Bauhinia variegata</name>
    <name type="common">Purple orchid tree</name>
    <name type="synonym">Phanera variegata</name>
    <dbReference type="NCBI Taxonomy" id="167791"/>
    <lineage>
        <taxon>Eukaryota</taxon>
        <taxon>Viridiplantae</taxon>
        <taxon>Streptophyta</taxon>
        <taxon>Embryophyta</taxon>
        <taxon>Tracheophyta</taxon>
        <taxon>Spermatophyta</taxon>
        <taxon>Magnoliopsida</taxon>
        <taxon>eudicotyledons</taxon>
        <taxon>Gunneridae</taxon>
        <taxon>Pentapetalae</taxon>
        <taxon>rosids</taxon>
        <taxon>fabids</taxon>
        <taxon>Fabales</taxon>
        <taxon>Fabaceae</taxon>
        <taxon>Cercidoideae</taxon>
        <taxon>Cercideae</taxon>
        <taxon>Bauhiniinae</taxon>
        <taxon>Bauhinia</taxon>
    </lineage>
</organism>
<comment type="caution">
    <text evidence="1">The sequence shown here is derived from an EMBL/GenBank/DDBJ whole genome shotgun (WGS) entry which is preliminary data.</text>
</comment>
<accession>A0ACB9Q0S7</accession>
<proteinExistence type="predicted"/>
<sequence>MANTPDSDFSLFDSLQHYLLEVDSDTLKESPLSNISDSPLYPQDSSIDDNLSFPSHLSFSPPMANSHDDDVNIAVTCINQAEGKVLAADKEVAAAAGKSHAPPKWKRYRGVRRRPWGRFAAEIRDPKKNGHRIWLGTYETEEHAALAYDRAAFKMRGRKAKLNFPHLIGSDAAPEPARVKGSKRKTAETTLDSSSPSMNEDDGSEGVIKSKKRKNLAGLLNKLASNRRQMGFMGNVDQWLNNLNYCIVSMIEQLDRGANPLFVNQLRKIN</sequence>
<name>A0ACB9Q0S7_BAUVA</name>
<protein>
    <submittedName>
        <fullName evidence="1">Uncharacterized protein</fullName>
    </submittedName>
</protein>